<dbReference type="Proteomes" id="UP000182771">
    <property type="component" value="Unassembled WGS sequence"/>
</dbReference>
<name>A0A1H2Q3F7_9FLAO</name>
<dbReference type="InterPro" id="IPR025393">
    <property type="entry name" value="DUF4301"/>
</dbReference>
<evidence type="ECO:0000259" key="1">
    <source>
        <dbReference type="Pfam" id="PF14134"/>
    </source>
</evidence>
<dbReference type="OrthoDB" id="5572060at2"/>
<dbReference type="GeneID" id="85018099"/>
<dbReference type="InterPro" id="IPR029044">
    <property type="entry name" value="Nucleotide-diphossugar_trans"/>
</dbReference>
<evidence type="ECO:0000313" key="2">
    <source>
        <dbReference type="EMBL" id="SDW01717.1"/>
    </source>
</evidence>
<dbReference type="AlphaFoldDB" id="A0A1H2Q3F7"/>
<protein>
    <recommendedName>
        <fullName evidence="1">DUF4301 domain-containing protein</fullName>
    </recommendedName>
</protein>
<comment type="caution">
    <text evidence="2">The sequence shown here is derived from an EMBL/GenBank/DDBJ whole genome shotgun (WGS) entry which is preliminary data.</text>
</comment>
<evidence type="ECO:0000313" key="3">
    <source>
        <dbReference type="Proteomes" id="UP000182771"/>
    </source>
</evidence>
<feature type="domain" description="DUF4301" evidence="1">
    <location>
        <begin position="9"/>
        <end position="514"/>
    </location>
</feature>
<keyword evidence="3" id="KW-1185">Reference proteome</keyword>
<accession>A0A1H2Q3F7</accession>
<proteinExistence type="predicted"/>
<dbReference type="Pfam" id="PF14134">
    <property type="entry name" value="DUF4301"/>
    <property type="match status" value="1"/>
</dbReference>
<reference evidence="2 3" key="1">
    <citation type="submission" date="2016-10" db="EMBL/GenBank/DDBJ databases">
        <authorList>
            <person name="Varghese N."/>
            <person name="Submissions S."/>
        </authorList>
    </citation>
    <scope>NUCLEOTIDE SEQUENCE [LARGE SCALE GENOMIC DNA]</scope>
    <source>
        <strain evidence="2 3">DSM 11449</strain>
    </source>
</reference>
<dbReference type="EMBL" id="FNND01000001">
    <property type="protein sequence ID" value="SDW01717.1"/>
    <property type="molecule type" value="Genomic_DNA"/>
</dbReference>
<dbReference type="RefSeq" id="WP_009641616.1">
    <property type="nucleotide sequence ID" value="NZ_CAUUXI010000003.1"/>
</dbReference>
<sequence length="517" mass="59400">MKELTEYDQLLLGEKGIKVSKLQEQVAIFLAGVPPVNLVAPAHVGSGILSFSREDAIQYVATYQKKKNSLDILKFVPASGSATRMFQFLSAFESDFDPKKQTFDEYIKESGNANAEIFFQYLPQFAFYDALQLYIEQHKAFDGLNEDEKKLRIAHILLKEEPFNYKNKPKGLFPFHKYGEKVVTAFEEHFREAFLYAAQGDVVNIHFTIGKEYSTLFLNQLAEIRPNLEKQYGVHFEVSFSHQSESTDTVALTLDNEFFRDEKNQLLFRPAGHGALLKNLNELNADIIFIKNIDNVVVESYADEAIFYKEVLAGKLEDTRSKVHKILQKIQKEKLKKKELPEILKFLPELNIKVPSYVHKFAKRYMIEYIYQALNRPIRVCGMVKNEGEIGGGPFWIKDADGNESLQIIEMAQIDKDNPQQWERLQASTHFNPVDIVCCIKNYKGEVFDLEEFQDKKLSFITEKSYNGRPLKALELPGLWNGGMAGWISIFVEVPQITFNPVKTVNDLLKKNHQGNH</sequence>
<organism evidence="2 3">
    <name type="scientific">Capnocytophaga granulosa</name>
    <dbReference type="NCBI Taxonomy" id="45242"/>
    <lineage>
        <taxon>Bacteria</taxon>
        <taxon>Pseudomonadati</taxon>
        <taxon>Bacteroidota</taxon>
        <taxon>Flavobacteriia</taxon>
        <taxon>Flavobacteriales</taxon>
        <taxon>Flavobacteriaceae</taxon>
        <taxon>Capnocytophaga</taxon>
    </lineage>
</organism>
<gene>
    <name evidence="2" type="ORF">SAMN05444420_10124</name>
</gene>
<dbReference type="SUPFAM" id="SSF53448">
    <property type="entry name" value="Nucleotide-diphospho-sugar transferases"/>
    <property type="match status" value="1"/>
</dbReference>